<dbReference type="EMBL" id="CAJHNH020000779">
    <property type="protein sequence ID" value="CAG5119807.1"/>
    <property type="molecule type" value="Genomic_DNA"/>
</dbReference>
<feature type="compositionally biased region" description="Low complexity" evidence="1">
    <location>
        <begin position="223"/>
        <end position="237"/>
    </location>
</feature>
<feature type="compositionally biased region" description="Basic and acidic residues" evidence="1">
    <location>
        <begin position="102"/>
        <end position="132"/>
    </location>
</feature>
<feature type="compositionally biased region" description="Basic and acidic residues" evidence="1">
    <location>
        <begin position="199"/>
        <end position="213"/>
    </location>
</feature>
<evidence type="ECO:0000313" key="3">
    <source>
        <dbReference type="Proteomes" id="UP000678393"/>
    </source>
</evidence>
<feature type="compositionally biased region" description="Low complexity" evidence="1">
    <location>
        <begin position="179"/>
        <end position="188"/>
    </location>
</feature>
<comment type="caution">
    <text evidence="2">The sequence shown here is derived from an EMBL/GenBank/DDBJ whole genome shotgun (WGS) entry which is preliminary data.</text>
</comment>
<organism evidence="2 3">
    <name type="scientific">Candidula unifasciata</name>
    <dbReference type="NCBI Taxonomy" id="100452"/>
    <lineage>
        <taxon>Eukaryota</taxon>
        <taxon>Metazoa</taxon>
        <taxon>Spiralia</taxon>
        <taxon>Lophotrochozoa</taxon>
        <taxon>Mollusca</taxon>
        <taxon>Gastropoda</taxon>
        <taxon>Heterobranchia</taxon>
        <taxon>Euthyneura</taxon>
        <taxon>Panpulmonata</taxon>
        <taxon>Eupulmonata</taxon>
        <taxon>Stylommatophora</taxon>
        <taxon>Helicina</taxon>
        <taxon>Helicoidea</taxon>
        <taxon>Geomitridae</taxon>
        <taxon>Candidula</taxon>
    </lineage>
</organism>
<dbReference type="OrthoDB" id="7635478at2759"/>
<accession>A0A8S3YRC9</accession>
<dbReference type="AlphaFoldDB" id="A0A8S3YRC9"/>
<protein>
    <submittedName>
        <fullName evidence="2">Uncharacterized protein</fullName>
    </submittedName>
</protein>
<proteinExistence type="predicted"/>
<feature type="compositionally biased region" description="Low complexity" evidence="1">
    <location>
        <begin position="72"/>
        <end position="92"/>
    </location>
</feature>
<reference evidence="2" key="1">
    <citation type="submission" date="2021-04" db="EMBL/GenBank/DDBJ databases">
        <authorList>
            <consortium name="Molecular Ecology Group"/>
        </authorList>
    </citation>
    <scope>NUCLEOTIDE SEQUENCE</scope>
</reference>
<gene>
    <name evidence="2" type="ORF">CUNI_LOCUS5365</name>
</gene>
<name>A0A8S3YRC9_9EUPU</name>
<sequence>MQIQLTRQFKADKKAEITKITKQEQERLDREEEIRTLALEMRRREREKRHREREEEEKERRQRRKSRRSDKGSQSGSDDDSVASSHVSRSVSTEGSPGSDNSPEKEKEVDRVKVDRKPVDKPTDSGKEERRRGPPPATHSPDERRKSDERRWEGRSDRSRWNEDEDRDKVRGSRGGRWDGPSRPPSSRWSDRNWGAESSRFERRHEDWNDEHRPRRPPPGAYRSRGVRPVVPRSRSPLMARPRVPSDPRLLEEPLDFD</sequence>
<dbReference type="Proteomes" id="UP000678393">
    <property type="component" value="Unassembled WGS sequence"/>
</dbReference>
<evidence type="ECO:0000256" key="1">
    <source>
        <dbReference type="SAM" id="MobiDB-lite"/>
    </source>
</evidence>
<feature type="compositionally biased region" description="Basic and acidic residues" evidence="1">
    <location>
        <begin position="9"/>
        <end position="44"/>
    </location>
</feature>
<keyword evidence="3" id="KW-1185">Reference proteome</keyword>
<feature type="compositionally biased region" description="Basic and acidic residues" evidence="1">
    <location>
        <begin position="140"/>
        <end position="171"/>
    </location>
</feature>
<evidence type="ECO:0000313" key="2">
    <source>
        <dbReference type="EMBL" id="CAG5119807.1"/>
    </source>
</evidence>
<feature type="region of interest" description="Disordered" evidence="1">
    <location>
        <begin position="1"/>
        <end position="258"/>
    </location>
</feature>